<evidence type="ECO:0000259" key="19">
    <source>
        <dbReference type="PROSITE" id="PS51698"/>
    </source>
</evidence>
<dbReference type="GO" id="GO:0006281">
    <property type="term" value="P:DNA repair"/>
    <property type="evidence" value="ECO:0007669"/>
    <property type="project" value="UniProtKB-KW"/>
</dbReference>
<proteinExistence type="inferred from homology"/>
<evidence type="ECO:0000256" key="5">
    <source>
        <dbReference type="ARBA" id="ARBA00012483"/>
    </source>
</evidence>
<organism evidence="20 21">
    <name type="scientific">Coccomyxa viridis</name>
    <dbReference type="NCBI Taxonomy" id="1274662"/>
    <lineage>
        <taxon>Eukaryota</taxon>
        <taxon>Viridiplantae</taxon>
        <taxon>Chlorophyta</taxon>
        <taxon>core chlorophytes</taxon>
        <taxon>Trebouxiophyceae</taxon>
        <taxon>Trebouxiophyceae incertae sedis</taxon>
        <taxon>Coccomyxaceae</taxon>
        <taxon>Coccomyxa</taxon>
    </lineage>
</organism>
<evidence type="ECO:0000256" key="16">
    <source>
        <dbReference type="ARBA" id="ARBA00023242"/>
    </source>
</evidence>
<dbReference type="PROSITE" id="PS51698">
    <property type="entry name" value="U_BOX"/>
    <property type="match status" value="1"/>
</dbReference>
<keyword evidence="16 18" id="KW-0539">Nucleus</keyword>
<evidence type="ECO:0000256" key="12">
    <source>
        <dbReference type="ARBA" id="ARBA00022763"/>
    </source>
</evidence>
<evidence type="ECO:0000256" key="10">
    <source>
        <dbReference type="ARBA" id="ARBA00022728"/>
    </source>
</evidence>
<dbReference type="GO" id="GO:0005737">
    <property type="term" value="C:cytoplasm"/>
    <property type="evidence" value="ECO:0007669"/>
    <property type="project" value="TreeGrafter"/>
</dbReference>
<feature type="domain" description="U-box" evidence="19">
    <location>
        <begin position="1"/>
        <end position="70"/>
    </location>
</feature>
<keyword evidence="21" id="KW-1185">Reference proteome</keyword>
<accession>A0AAV1IN71</accession>
<evidence type="ECO:0000256" key="3">
    <source>
        <dbReference type="ARBA" id="ARBA00004906"/>
    </source>
</evidence>
<feature type="repeat" description="WD" evidence="17">
    <location>
        <begin position="298"/>
        <end position="339"/>
    </location>
</feature>
<dbReference type="AlphaFoldDB" id="A0AAV1IN71"/>
<dbReference type="Proteomes" id="UP001314263">
    <property type="component" value="Unassembled WGS sequence"/>
</dbReference>
<comment type="caution">
    <text evidence="20">The sequence shown here is derived from an EMBL/GenBank/DDBJ whole genome shotgun (WGS) entry which is preliminary data.</text>
</comment>
<feature type="repeat" description="WD" evidence="17">
    <location>
        <begin position="253"/>
        <end position="294"/>
    </location>
</feature>
<comment type="subunit">
    <text evidence="18">Homotetramer.</text>
</comment>
<evidence type="ECO:0000256" key="11">
    <source>
        <dbReference type="ARBA" id="ARBA00022737"/>
    </source>
</evidence>
<evidence type="ECO:0000256" key="18">
    <source>
        <dbReference type="RuleBase" id="RU367101"/>
    </source>
</evidence>
<dbReference type="Gene3D" id="3.30.40.10">
    <property type="entry name" value="Zinc/RING finger domain, C3HC4 (zinc finger)"/>
    <property type="match status" value="1"/>
</dbReference>
<dbReference type="GO" id="GO:0071006">
    <property type="term" value="C:U2-type catalytic step 1 spliceosome"/>
    <property type="evidence" value="ECO:0007669"/>
    <property type="project" value="TreeGrafter"/>
</dbReference>
<evidence type="ECO:0000256" key="1">
    <source>
        <dbReference type="ARBA" id="ARBA00000900"/>
    </source>
</evidence>
<dbReference type="GO" id="GO:0061630">
    <property type="term" value="F:ubiquitin protein ligase activity"/>
    <property type="evidence" value="ECO:0007669"/>
    <property type="project" value="UniProtKB-UniRule"/>
</dbReference>
<dbReference type="InterPro" id="IPR001680">
    <property type="entry name" value="WD40_rpt"/>
</dbReference>
<evidence type="ECO:0000256" key="4">
    <source>
        <dbReference type="ARBA" id="ARBA00006388"/>
    </source>
</evidence>
<dbReference type="InterPro" id="IPR003613">
    <property type="entry name" value="Ubox_domain"/>
</dbReference>
<comment type="similarity">
    <text evidence="4 18">Belongs to the WD repeat PRP19 family.</text>
</comment>
<dbReference type="InterPro" id="IPR013915">
    <property type="entry name" value="Prp19_cc"/>
</dbReference>
<sequence length="511" mass="54399">MFCSISGSVPEEPVVNRNNGQLFEKRLVEKHVKETGNDPITQEPLDLDDLIPVKTNKAVKPRPAPATSIPGLLGLFHNEWDALMLESHQQRTALITARQELAHALYQQDAAVRVIARLTRERDEARSTMESAVAAARAAGPVPNGAAAMEEDAEPPAKRAKAGITKEIQDNMTEASKALSKGRKKRVMPEGLATVDEIEKFGLLSSHPLHKSTKGGILSIDAAPGSESLIATAGADGVVVVFDRDAGRIRASLTGHTKKVNGVKFAKDASTLISASSDSTARIWRAGDNNTYSVAHTLKEHSDAVNAVTLHATGDYFVTASADRTWAFYDVATGTCFTQVSDEKVTSGYTAAEFHPDGLILGTGTADSTILIWETRTVKNAASFTGHKGAVHSMSFSENGYYLATTADDGVKLWDLRKLKNFKSIEAPTTGGHSMAASFDLSGLYLGVGGPSAHIVGAKQDWAQLASLSGALGKKSVSALRWTSDAKHLYVGANDHNLRIFGLAAAESEAA</sequence>
<reference evidence="20 21" key="1">
    <citation type="submission" date="2023-10" db="EMBL/GenBank/DDBJ databases">
        <authorList>
            <person name="Maclean D."/>
            <person name="Macfadyen A."/>
        </authorList>
    </citation>
    <scope>NUCLEOTIDE SEQUENCE [LARGE SCALE GENOMIC DNA]</scope>
</reference>
<keyword evidence="9 18" id="KW-0808">Transferase</keyword>
<dbReference type="PANTHER" id="PTHR43995">
    <property type="entry name" value="PRE-MRNA-PROCESSING FACTOR 19"/>
    <property type="match status" value="1"/>
</dbReference>
<dbReference type="CDD" id="cd16656">
    <property type="entry name" value="RING-Ubox_PRP19"/>
    <property type="match status" value="1"/>
</dbReference>
<evidence type="ECO:0000256" key="14">
    <source>
        <dbReference type="ARBA" id="ARBA00023187"/>
    </source>
</evidence>
<dbReference type="Gene3D" id="2.130.10.10">
    <property type="entry name" value="YVTN repeat-like/Quinoprotein amine dehydrogenase"/>
    <property type="match status" value="1"/>
</dbReference>
<feature type="repeat" description="WD" evidence="17">
    <location>
        <begin position="384"/>
        <end position="424"/>
    </location>
</feature>
<dbReference type="InterPro" id="IPR036322">
    <property type="entry name" value="WD40_repeat_dom_sf"/>
</dbReference>
<evidence type="ECO:0000256" key="2">
    <source>
        <dbReference type="ARBA" id="ARBA00004123"/>
    </source>
</evidence>
<dbReference type="SUPFAM" id="SSF57850">
    <property type="entry name" value="RING/U-box"/>
    <property type="match status" value="1"/>
</dbReference>
<keyword evidence="13 18" id="KW-0833">Ubl conjugation pathway</keyword>
<keyword evidence="12 18" id="KW-0227">DNA damage</keyword>
<dbReference type="GO" id="GO:0070534">
    <property type="term" value="P:protein K63-linked ubiquitination"/>
    <property type="evidence" value="ECO:0007669"/>
    <property type="project" value="UniProtKB-UniRule"/>
</dbReference>
<feature type="repeat" description="WD" evidence="17">
    <location>
        <begin position="350"/>
        <end position="383"/>
    </location>
</feature>
<dbReference type="InterPro" id="IPR055340">
    <property type="entry name" value="RING-Ubox_PRP19"/>
</dbReference>
<dbReference type="InterPro" id="IPR015943">
    <property type="entry name" value="WD40/YVTN_repeat-like_dom_sf"/>
</dbReference>
<dbReference type="InterPro" id="IPR019775">
    <property type="entry name" value="WD40_repeat_CS"/>
</dbReference>
<keyword evidence="11" id="KW-0677">Repeat</keyword>
<dbReference type="SMART" id="SM00504">
    <property type="entry name" value="Ubox"/>
    <property type="match status" value="1"/>
</dbReference>
<dbReference type="PROSITE" id="PS00678">
    <property type="entry name" value="WD_REPEATS_1"/>
    <property type="match status" value="1"/>
</dbReference>
<dbReference type="CDD" id="cd00200">
    <property type="entry name" value="WD40"/>
    <property type="match status" value="1"/>
</dbReference>
<comment type="pathway">
    <text evidence="3 18">Protein modification; protein ubiquitination.</text>
</comment>
<protein>
    <recommendedName>
        <fullName evidence="6 18">Pre-mRNA-processing factor 19</fullName>
        <ecNumber evidence="5 18">2.3.2.27</ecNumber>
    </recommendedName>
</protein>
<comment type="subcellular location">
    <subcellularLocation>
        <location evidence="2 18">Nucleus</location>
    </subcellularLocation>
</comment>
<keyword evidence="7 17" id="KW-0853">WD repeat</keyword>
<dbReference type="GO" id="GO:0000398">
    <property type="term" value="P:mRNA splicing, via spliceosome"/>
    <property type="evidence" value="ECO:0007669"/>
    <property type="project" value="InterPro"/>
</dbReference>
<dbReference type="SMART" id="SM00320">
    <property type="entry name" value="WD40"/>
    <property type="match status" value="6"/>
</dbReference>
<evidence type="ECO:0000256" key="8">
    <source>
        <dbReference type="ARBA" id="ARBA00022664"/>
    </source>
</evidence>
<evidence type="ECO:0000256" key="6">
    <source>
        <dbReference type="ARBA" id="ARBA00015618"/>
    </source>
</evidence>
<dbReference type="PANTHER" id="PTHR43995:SF1">
    <property type="entry name" value="PRE-MRNA-PROCESSING FACTOR 19"/>
    <property type="match status" value="1"/>
</dbReference>
<dbReference type="GO" id="GO:0000974">
    <property type="term" value="C:Prp19 complex"/>
    <property type="evidence" value="ECO:0007669"/>
    <property type="project" value="UniProtKB-UniRule"/>
</dbReference>
<dbReference type="PROSITE" id="PS50082">
    <property type="entry name" value="WD_REPEATS_2"/>
    <property type="match status" value="4"/>
</dbReference>
<evidence type="ECO:0000256" key="13">
    <source>
        <dbReference type="ARBA" id="ARBA00022786"/>
    </source>
</evidence>
<dbReference type="Pfam" id="PF08606">
    <property type="entry name" value="Prp19"/>
    <property type="match status" value="1"/>
</dbReference>
<evidence type="ECO:0000256" key="15">
    <source>
        <dbReference type="ARBA" id="ARBA00023204"/>
    </source>
</evidence>
<dbReference type="EC" id="2.3.2.27" evidence="5 18"/>
<keyword evidence="15 18" id="KW-0234">DNA repair</keyword>
<keyword evidence="14 18" id="KW-0508">mRNA splicing</keyword>
<dbReference type="PROSITE" id="PS50294">
    <property type="entry name" value="WD_REPEATS_REGION"/>
    <property type="match status" value="2"/>
</dbReference>
<keyword evidence="8 18" id="KW-0507">mRNA processing</keyword>
<evidence type="ECO:0000313" key="21">
    <source>
        <dbReference type="Proteomes" id="UP001314263"/>
    </source>
</evidence>
<dbReference type="EMBL" id="CAUYUE010000017">
    <property type="protein sequence ID" value="CAK0787695.1"/>
    <property type="molecule type" value="Genomic_DNA"/>
</dbReference>
<dbReference type="InterPro" id="IPR013083">
    <property type="entry name" value="Znf_RING/FYVE/PHD"/>
</dbReference>
<evidence type="ECO:0000313" key="20">
    <source>
        <dbReference type="EMBL" id="CAK0787695.1"/>
    </source>
</evidence>
<dbReference type="Pfam" id="PF24814">
    <property type="entry name" value="WD40_Prp19"/>
    <property type="match status" value="1"/>
</dbReference>
<dbReference type="InterPro" id="IPR038959">
    <property type="entry name" value="Prp19"/>
</dbReference>
<comment type="catalytic activity">
    <reaction evidence="1 18">
        <text>S-ubiquitinyl-[E2 ubiquitin-conjugating enzyme]-L-cysteine + [acceptor protein]-L-lysine = [E2 ubiquitin-conjugating enzyme]-L-cysteine + N(6)-ubiquitinyl-[acceptor protein]-L-lysine.</text>
        <dbReference type="EC" id="2.3.2.27"/>
    </reaction>
</comment>
<dbReference type="SUPFAM" id="SSF50978">
    <property type="entry name" value="WD40 repeat-like"/>
    <property type="match status" value="1"/>
</dbReference>
<evidence type="ECO:0000256" key="17">
    <source>
        <dbReference type="PROSITE-ProRule" id="PRU00221"/>
    </source>
</evidence>
<evidence type="ECO:0000256" key="9">
    <source>
        <dbReference type="ARBA" id="ARBA00022679"/>
    </source>
</evidence>
<name>A0AAV1IN71_9CHLO</name>
<dbReference type="FunFam" id="3.30.40.10:FF:000027">
    <property type="entry name" value="Pre-mRNA-processing factor 19, putative"/>
    <property type="match status" value="1"/>
</dbReference>
<keyword evidence="10 18" id="KW-0747">Spliceosome</keyword>
<evidence type="ECO:0000256" key="7">
    <source>
        <dbReference type="ARBA" id="ARBA00022574"/>
    </source>
</evidence>
<gene>
    <name evidence="20" type="ORF">CVIRNUC_010917</name>
</gene>
<comment type="function">
    <text evidence="18">Ubiquitin-protein ligase which is mainly involved pre-mRNA splicing and DNA repair. Required for pre-mRNA splicing as component of the spliceosome.</text>
</comment>